<organism evidence="1 2">
    <name type="scientific">Eimeria acervulina</name>
    <name type="common">Coccidian parasite</name>
    <dbReference type="NCBI Taxonomy" id="5801"/>
    <lineage>
        <taxon>Eukaryota</taxon>
        <taxon>Sar</taxon>
        <taxon>Alveolata</taxon>
        <taxon>Apicomplexa</taxon>
        <taxon>Conoidasida</taxon>
        <taxon>Coccidia</taxon>
        <taxon>Eucoccidiorida</taxon>
        <taxon>Eimeriorina</taxon>
        <taxon>Eimeriidae</taxon>
        <taxon>Eimeria</taxon>
    </lineage>
</organism>
<dbReference type="RefSeq" id="XP_013251471.1">
    <property type="nucleotide sequence ID" value="XM_013396017.1"/>
</dbReference>
<dbReference type="VEuPathDB" id="ToxoDB:EAH_00031860"/>
<dbReference type="GeneID" id="25271256"/>
<reference evidence="1" key="2">
    <citation type="submission" date="2013-10" db="EMBL/GenBank/DDBJ databases">
        <authorList>
            <person name="Aslett M."/>
        </authorList>
    </citation>
    <scope>NUCLEOTIDE SEQUENCE [LARGE SCALE GENOMIC DNA]</scope>
    <source>
        <strain evidence="1">Houghton</strain>
    </source>
</reference>
<accession>U6GI75</accession>
<keyword evidence="2" id="KW-1185">Reference proteome</keyword>
<name>U6GI75_EIMAC</name>
<dbReference type="AlphaFoldDB" id="U6GI75"/>
<protein>
    <submittedName>
        <fullName evidence="1">Uncharacterized protein</fullName>
    </submittedName>
</protein>
<evidence type="ECO:0000313" key="1">
    <source>
        <dbReference type="EMBL" id="CDI78284.1"/>
    </source>
</evidence>
<dbReference type="Proteomes" id="UP000018050">
    <property type="component" value="Unassembled WGS sequence"/>
</dbReference>
<evidence type="ECO:0000313" key="2">
    <source>
        <dbReference type="Proteomes" id="UP000018050"/>
    </source>
</evidence>
<dbReference type="EMBL" id="HG670843">
    <property type="protein sequence ID" value="CDI78284.1"/>
    <property type="molecule type" value="Genomic_DNA"/>
</dbReference>
<proteinExistence type="predicted"/>
<reference evidence="1" key="1">
    <citation type="submission" date="2013-10" db="EMBL/GenBank/DDBJ databases">
        <title>Genomic analysis of the causative agents of coccidiosis in chickens.</title>
        <authorList>
            <person name="Reid A.J."/>
            <person name="Blake D."/>
            <person name="Billington K."/>
            <person name="Browne H."/>
            <person name="Dunn M."/>
            <person name="Hung S."/>
            <person name="Kawahara F."/>
            <person name="Miranda-Saavedra D."/>
            <person name="Mourier T."/>
            <person name="Nagra H."/>
            <person name="Otto T.D."/>
            <person name="Rawlings N."/>
            <person name="Sanchez A."/>
            <person name="Sanders M."/>
            <person name="Subramaniam C."/>
            <person name="Tay Y."/>
            <person name="Dear P."/>
            <person name="Doerig C."/>
            <person name="Gruber A."/>
            <person name="Parkinson J."/>
            <person name="Shirley M."/>
            <person name="Wan K.L."/>
            <person name="Berriman M."/>
            <person name="Tomley F."/>
            <person name="Pain A."/>
        </authorList>
    </citation>
    <scope>NUCLEOTIDE SEQUENCE [LARGE SCALE GENOMIC DNA]</scope>
    <source>
        <strain evidence="1">Houghton</strain>
    </source>
</reference>
<sequence>MARIGSRLVYPAFCNPFLNLSNRRKRYAHQCKGPHYQLQQQGQRYGSIFFTAAVPPPLSFLPFAARRWITAQNGGAKQQMQRTHELALQQQRHNLRVERRLEQQQQKQQQPQQQPQQHNYQLLVYNPTSAAFRHMTPTYCTPMKQLLVC</sequence>
<gene>
    <name evidence="1" type="ORF">EAH_00031860</name>
</gene>